<dbReference type="Gene3D" id="3.40.430.10">
    <property type="entry name" value="Dihydrofolate Reductase, subunit A"/>
    <property type="match status" value="1"/>
</dbReference>
<comment type="pathway">
    <text evidence="1">Cofactor biosynthesis; tetrahydrofolate biosynthesis; 5,6,7,8-tetrahydrofolate from 7,8-dihydrofolate: step 1/1.</text>
</comment>
<evidence type="ECO:0000256" key="3">
    <source>
        <dbReference type="ARBA" id="ARBA00012856"/>
    </source>
</evidence>
<dbReference type="GO" id="GO:0046654">
    <property type="term" value="P:tetrahydrofolate biosynthetic process"/>
    <property type="evidence" value="ECO:0007669"/>
    <property type="project" value="UniProtKB-UniPathway"/>
</dbReference>
<dbReference type="KEGG" id="efr:EFREU_v1c04660"/>
<protein>
    <recommendedName>
        <fullName evidence="3">dihydrofolate reductase</fullName>
        <ecNumber evidence="3">1.5.1.3</ecNumber>
    </recommendedName>
</protein>
<evidence type="ECO:0000256" key="5">
    <source>
        <dbReference type="ARBA" id="ARBA00022857"/>
    </source>
</evidence>
<keyword evidence="9" id="KW-1185">Reference proteome</keyword>
<dbReference type="InterPro" id="IPR024072">
    <property type="entry name" value="DHFR-like_dom_sf"/>
</dbReference>
<dbReference type="SUPFAM" id="SSF53597">
    <property type="entry name" value="Dihydrofolate reductase-like"/>
    <property type="match status" value="1"/>
</dbReference>
<dbReference type="InterPro" id="IPR001796">
    <property type="entry name" value="DHFR_dom"/>
</dbReference>
<proteinExistence type="inferred from homology"/>
<keyword evidence="4" id="KW-0554">One-carbon metabolism</keyword>
<dbReference type="EC" id="1.5.1.3" evidence="3"/>
<dbReference type="GO" id="GO:0005829">
    <property type="term" value="C:cytosol"/>
    <property type="evidence" value="ECO:0007669"/>
    <property type="project" value="TreeGrafter"/>
</dbReference>
<dbReference type="PROSITE" id="PS51330">
    <property type="entry name" value="DHFR_2"/>
    <property type="match status" value="1"/>
</dbReference>
<dbReference type="GO" id="GO:0050661">
    <property type="term" value="F:NADP binding"/>
    <property type="evidence" value="ECO:0007669"/>
    <property type="project" value="InterPro"/>
</dbReference>
<dbReference type="InterPro" id="IPR017925">
    <property type="entry name" value="DHFR_CS"/>
</dbReference>
<organism evidence="8 9">
    <name type="scientific">Entomoplasma freundtii</name>
    <dbReference type="NCBI Taxonomy" id="74700"/>
    <lineage>
        <taxon>Bacteria</taxon>
        <taxon>Bacillati</taxon>
        <taxon>Mycoplasmatota</taxon>
        <taxon>Mollicutes</taxon>
        <taxon>Entomoplasmatales</taxon>
        <taxon>Entomoplasmataceae</taxon>
        <taxon>Entomoplasma</taxon>
    </lineage>
</organism>
<keyword evidence="5" id="KW-0521">NADP</keyword>
<reference evidence="8 9" key="1">
    <citation type="submission" date="2017-11" db="EMBL/GenBank/DDBJ databases">
        <title>Genome sequence of Entomoplasma freundtii BARC 318 (ATCC 51999).</title>
        <authorList>
            <person name="Lo W.-S."/>
            <person name="Gasparich G.E."/>
            <person name="Kuo C.-H."/>
        </authorList>
    </citation>
    <scope>NUCLEOTIDE SEQUENCE [LARGE SCALE GENOMIC DNA]</scope>
    <source>
        <strain evidence="8 9">BARC 318</strain>
    </source>
</reference>
<dbReference type="PRINTS" id="PR00070">
    <property type="entry name" value="DHFR"/>
</dbReference>
<dbReference type="UniPathway" id="UPA00077">
    <property type="reaction ID" value="UER00158"/>
</dbReference>
<dbReference type="CDD" id="cd00209">
    <property type="entry name" value="DHFR"/>
    <property type="match status" value="1"/>
</dbReference>
<evidence type="ECO:0000256" key="4">
    <source>
        <dbReference type="ARBA" id="ARBA00022563"/>
    </source>
</evidence>
<keyword evidence="6" id="KW-0560">Oxidoreductase</keyword>
<dbReference type="RefSeq" id="WP_100609503.1">
    <property type="nucleotide sequence ID" value="NZ_CP024962.1"/>
</dbReference>
<evidence type="ECO:0000256" key="6">
    <source>
        <dbReference type="ARBA" id="ARBA00023002"/>
    </source>
</evidence>
<evidence type="ECO:0000256" key="2">
    <source>
        <dbReference type="ARBA" id="ARBA00009539"/>
    </source>
</evidence>
<dbReference type="InterPro" id="IPR012259">
    <property type="entry name" value="DHFR"/>
</dbReference>
<name>A0A2K8NRK6_9MOLU</name>
<dbReference type="PROSITE" id="PS00075">
    <property type="entry name" value="DHFR_1"/>
    <property type="match status" value="1"/>
</dbReference>
<dbReference type="GO" id="GO:0004146">
    <property type="term" value="F:dihydrofolate reductase activity"/>
    <property type="evidence" value="ECO:0007669"/>
    <property type="project" value="UniProtKB-EC"/>
</dbReference>
<evidence type="ECO:0000256" key="7">
    <source>
        <dbReference type="RuleBase" id="RU004474"/>
    </source>
</evidence>
<sequence length="167" mass="19347">MIKMIWAQTQEGVIGDKNRLPWRIPEEMAHFQNTTKNKTILMGRNTFESLGNKPLKNRFNYVLTSTLPPSVPEPLKNLQFIDNISAVVSLFAHSRNQDLYVIGGNQVFATFLPYADQVIRTTIFHPYQGSLKIVPLDLSEFQLARTIKKPEFKIEYLERINHHHGQR</sequence>
<dbReference type="OrthoDB" id="9804315at2"/>
<dbReference type="PANTHER" id="PTHR48069:SF3">
    <property type="entry name" value="DIHYDROFOLATE REDUCTASE"/>
    <property type="match status" value="1"/>
</dbReference>
<comment type="similarity">
    <text evidence="2 7">Belongs to the dihydrofolate reductase family.</text>
</comment>
<evidence type="ECO:0000256" key="1">
    <source>
        <dbReference type="ARBA" id="ARBA00004903"/>
    </source>
</evidence>
<dbReference type="EMBL" id="CP024962">
    <property type="protein sequence ID" value="ATZ16492.1"/>
    <property type="molecule type" value="Genomic_DNA"/>
</dbReference>
<gene>
    <name evidence="8" type="primary">dfrA</name>
    <name evidence="8" type="ORF">EFREU_v1c04660</name>
</gene>
<dbReference type="GO" id="GO:0046452">
    <property type="term" value="P:dihydrofolate metabolic process"/>
    <property type="evidence" value="ECO:0007669"/>
    <property type="project" value="TreeGrafter"/>
</dbReference>
<dbReference type="AlphaFoldDB" id="A0A2K8NRK6"/>
<evidence type="ECO:0000313" key="8">
    <source>
        <dbReference type="EMBL" id="ATZ16492.1"/>
    </source>
</evidence>
<accession>A0A2K8NRK6</accession>
<dbReference type="Proteomes" id="UP000232222">
    <property type="component" value="Chromosome"/>
</dbReference>
<dbReference type="Pfam" id="PF00186">
    <property type="entry name" value="DHFR_1"/>
    <property type="match status" value="1"/>
</dbReference>
<evidence type="ECO:0000313" key="9">
    <source>
        <dbReference type="Proteomes" id="UP000232222"/>
    </source>
</evidence>
<dbReference type="PANTHER" id="PTHR48069">
    <property type="entry name" value="DIHYDROFOLATE REDUCTASE"/>
    <property type="match status" value="1"/>
</dbReference>
<dbReference type="GO" id="GO:0006730">
    <property type="term" value="P:one-carbon metabolic process"/>
    <property type="evidence" value="ECO:0007669"/>
    <property type="project" value="UniProtKB-KW"/>
</dbReference>
<dbReference type="GO" id="GO:0046655">
    <property type="term" value="P:folic acid metabolic process"/>
    <property type="evidence" value="ECO:0007669"/>
    <property type="project" value="TreeGrafter"/>
</dbReference>